<feature type="region of interest" description="Disordered" evidence="1">
    <location>
        <begin position="172"/>
        <end position="311"/>
    </location>
</feature>
<dbReference type="GO" id="GO:0005544">
    <property type="term" value="F:calcium-dependent phospholipid binding"/>
    <property type="evidence" value="ECO:0007669"/>
    <property type="project" value="InterPro"/>
</dbReference>
<dbReference type="Proteomes" id="UP000033483">
    <property type="component" value="Unassembled WGS sequence"/>
</dbReference>
<dbReference type="GO" id="GO:0005737">
    <property type="term" value="C:cytoplasm"/>
    <property type="evidence" value="ECO:0007669"/>
    <property type="project" value="TreeGrafter"/>
</dbReference>
<proteinExistence type="predicted"/>
<evidence type="ECO:0000313" key="2">
    <source>
        <dbReference type="EMBL" id="KKA31205.1"/>
    </source>
</evidence>
<dbReference type="GO" id="GO:0005886">
    <property type="term" value="C:plasma membrane"/>
    <property type="evidence" value="ECO:0007669"/>
    <property type="project" value="TreeGrafter"/>
</dbReference>
<dbReference type="EMBL" id="LAEV01000019">
    <property type="protein sequence ID" value="KKA31205.1"/>
    <property type="molecule type" value="Genomic_DNA"/>
</dbReference>
<dbReference type="SUPFAM" id="SSF47874">
    <property type="entry name" value="Annexin"/>
    <property type="match status" value="1"/>
</dbReference>
<dbReference type="GO" id="GO:0012506">
    <property type="term" value="C:vesicle membrane"/>
    <property type="evidence" value="ECO:0007669"/>
    <property type="project" value="TreeGrafter"/>
</dbReference>
<feature type="compositionally biased region" description="Low complexity" evidence="1">
    <location>
        <begin position="1"/>
        <end position="20"/>
    </location>
</feature>
<feature type="compositionally biased region" description="Basic residues" evidence="1">
    <location>
        <begin position="295"/>
        <end position="304"/>
    </location>
</feature>
<feature type="compositionally biased region" description="Low complexity" evidence="1">
    <location>
        <begin position="113"/>
        <end position="130"/>
    </location>
</feature>
<accession>A0A0F4ZLW7</accession>
<evidence type="ECO:0000256" key="1">
    <source>
        <dbReference type="SAM" id="MobiDB-lite"/>
    </source>
</evidence>
<reference evidence="2 3" key="1">
    <citation type="submission" date="2015-03" db="EMBL/GenBank/DDBJ databases">
        <authorList>
            <person name="Radwan O."/>
            <person name="Al-Naeli F.A."/>
            <person name="Rendon G.A."/>
            <person name="Fields C."/>
        </authorList>
    </citation>
    <scope>NUCLEOTIDE SEQUENCE [LARGE SCALE GENOMIC DNA]</scope>
    <source>
        <strain evidence="2">CR-DP1</strain>
    </source>
</reference>
<dbReference type="Gene3D" id="1.10.220.10">
    <property type="entry name" value="Annexin"/>
    <property type="match status" value="3"/>
</dbReference>
<dbReference type="GO" id="GO:0005509">
    <property type="term" value="F:calcium ion binding"/>
    <property type="evidence" value="ECO:0007669"/>
    <property type="project" value="InterPro"/>
</dbReference>
<dbReference type="AlphaFoldDB" id="A0A0F4ZLW7"/>
<dbReference type="GO" id="GO:0001786">
    <property type="term" value="F:phosphatidylserine binding"/>
    <property type="evidence" value="ECO:0007669"/>
    <property type="project" value="TreeGrafter"/>
</dbReference>
<gene>
    <name evidence="2" type="ORF">TD95_000808</name>
</gene>
<sequence length="772" mass="88133">MSSLGVGSSSSRGARTSASHTRTRLPLPLDDSDNELPFLPSQSMVSHTRTRMPIDLDSDDETLPPTVINGSYIDDENSTISHRSTRRDRHEDRVRNSDRHRPRERERHHARSSHIGVSDPSGSSSAVAASTTPYPDDFTVPQGGNYNFYDGPAATPHYSQQPVVYRSEPLVQPTSYGQHQQAQPPRYHRTSPTPEAEHLSRTKSKSRTRDVSRHRNSSSKGKEVVYKGDVQGNELAVVSSGEDVEERRGRRGHEERRLSVIRAESGERKHRRHSISSKSTAPKVHGGMLGDDLKHHRSGRSHSRSRSELLLPTEKLSAISLDSSGRSSSRRRRHSSVGLVAPSPILEPYRGTWQESSPMPSPILRNAMRQSDDQIPELALTVRNEPEQPRRARFHDSKDFTLRIARALKDDRAPDTAPLIEILPGLTAEQVLELRREYRSMVTVGENKGVNVAEHIRSRLKDCDLNLGKACYAVALGPWASEAYWANFWYHGDKTRHELLIESLMGRNNSEIREIKRSFRDKRYDNSLIRCMKAELREDKFKKAVMMVLDEERMEEADSSGKLLPIDFQLVDRDVHSLHRSIVSQTGGETSMMKIVVRRSDTHLRIVMKEYENTYNSNFARDALKKCGNLVGEIIAHILNGIINKPVRDAILLHHAINASAQDPVRNELLTSRLVRFHWSRVHMEEIKRQFQLRYRIELSEALRERTTGDFGRFCRELCISRMPDSIKEIERISDLKRQYSEMEAAAAKARQDREHTKRERSRSRSRPATPY</sequence>
<feature type="region of interest" description="Disordered" evidence="1">
    <location>
        <begin position="744"/>
        <end position="772"/>
    </location>
</feature>
<organism evidence="2 3">
    <name type="scientific">Thielaviopsis punctulata</name>
    <dbReference type="NCBI Taxonomy" id="72032"/>
    <lineage>
        <taxon>Eukaryota</taxon>
        <taxon>Fungi</taxon>
        <taxon>Dikarya</taxon>
        <taxon>Ascomycota</taxon>
        <taxon>Pezizomycotina</taxon>
        <taxon>Sordariomycetes</taxon>
        <taxon>Hypocreomycetidae</taxon>
        <taxon>Microascales</taxon>
        <taxon>Ceratocystidaceae</taxon>
        <taxon>Thielaviopsis</taxon>
    </lineage>
</organism>
<dbReference type="PANTHER" id="PTHR10502">
    <property type="entry name" value="ANNEXIN"/>
    <property type="match status" value="1"/>
</dbReference>
<feature type="region of interest" description="Disordered" evidence="1">
    <location>
        <begin position="1"/>
        <end position="145"/>
    </location>
</feature>
<protein>
    <recommendedName>
        <fullName evidence="4">Annexin</fullName>
    </recommendedName>
</protein>
<feature type="compositionally biased region" description="Basic and acidic residues" evidence="1">
    <location>
        <begin position="245"/>
        <end position="258"/>
    </location>
</feature>
<dbReference type="OrthoDB" id="2134400at2759"/>
<comment type="caution">
    <text evidence="2">The sequence shown here is derived from an EMBL/GenBank/DDBJ whole genome shotgun (WGS) entry which is preliminary data.</text>
</comment>
<dbReference type="InterPro" id="IPR037104">
    <property type="entry name" value="Annexin_sf"/>
</dbReference>
<dbReference type="GO" id="GO:0005634">
    <property type="term" value="C:nucleus"/>
    <property type="evidence" value="ECO:0007669"/>
    <property type="project" value="TreeGrafter"/>
</dbReference>
<name>A0A0F4ZLW7_9PEZI</name>
<evidence type="ECO:0000313" key="3">
    <source>
        <dbReference type="Proteomes" id="UP000033483"/>
    </source>
</evidence>
<dbReference type="PANTHER" id="PTHR10502:SF107">
    <property type="entry name" value="ANNEXIN ANXC4 (AFU_ORTHOLOGUE AFUA_3G07020)"/>
    <property type="match status" value="1"/>
</dbReference>
<feature type="compositionally biased region" description="Basic and acidic residues" evidence="1">
    <location>
        <begin position="88"/>
        <end position="107"/>
    </location>
</feature>
<evidence type="ECO:0008006" key="4">
    <source>
        <dbReference type="Google" id="ProtNLM"/>
    </source>
</evidence>
<feature type="compositionally biased region" description="Polar residues" evidence="1">
    <location>
        <begin position="172"/>
        <end position="183"/>
    </location>
</feature>
<keyword evidence="3" id="KW-1185">Reference proteome</keyword>